<dbReference type="InterPro" id="IPR023772">
    <property type="entry name" value="DNA-bd_HTH_TetR-type_CS"/>
</dbReference>
<dbReference type="PROSITE" id="PS01081">
    <property type="entry name" value="HTH_TETR_1"/>
    <property type="match status" value="1"/>
</dbReference>
<dbReference type="InterPro" id="IPR001647">
    <property type="entry name" value="HTH_TetR"/>
</dbReference>
<dbReference type="InterPro" id="IPR036271">
    <property type="entry name" value="Tet_transcr_reg_TetR-rel_C_sf"/>
</dbReference>
<dbReference type="Gene3D" id="1.10.357.10">
    <property type="entry name" value="Tetracycline Repressor, domain 2"/>
    <property type="match status" value="1"/>
</dbReference>
<dbReference type="GO" id="GO:0000976">
    <property type="term" value="F:transcription cis-regulatory region binding"/>
    <property type="evidence" value="ECO:0007669"/>
    <property type="project" value="TreeGrafter"/>
</dbReference>
<dbReference type="RefSeq" id="WP_119776763.1">
    <property type="nucleotide sequence ID" value="NZ_QYUK01000011.1"/>
</dbReference>
<proteinExistence type="predicted"/>
<comment type="caution">
    <text evidence="6">The sequence shown here is derived from an EMBL/GenBank/DDBJ whole genome shotgun (WGS) entry which is preliminary data.</text>
</comment>
<evidence type="ECO:0000313" key="7">
    <source>
        <dbReference type="Proteomes" id="UP000284605"/>
    </source>
</evidence>
<dbReference type="GO" id="GO:0003700">
    <property type="term" value="F:DNA-binding transcription factor activity"/>
    <property type="evidence" value="ECO:0007669"/>
    <property type="project" value="TreeGrafter"/>
</dbReference>
<dbReference type="AlphaFoldDB" id="A0A418W8C5"/>
<dbReference type="Pfam" id="PF00440">
    <property type="entry name" value="TetR_N"/>
    <property type="match status" value="1"/>
</dbReference>
<feature type="domain" description="HTH tetR-type" evidence="5">
    <location>
        <begin position="6"/>
        <end position="66"/>
    </location>
</feature>
<keyword evidence="7" id="KW-1185">Reference proteome</keyword>
<dbReference type="Pfam" id="PF17935">
    <property type="entry name" value="TetR_C_27"/>
    <property type="match status" value="1"/>
</dbReference>
<dbReference type="InterPro" id="IPR041478">
    <property type="entry name" value="TetR_C_27"/>
</dbReference>
<dbReference type="OrthoDB" id="9802802at2"/>
<dbReference type="InterPro" id="IPR009057">
    <property type="entry name" value="Homeodomain-like_sf"/>
</dbReference>
<dbReference type="Proteomes" id="UP000284605">
    <property type="component" value="Unassembled WGS sequence"/>
</dbReference>
<dbReference type="SUPFAM" id="SSF46689">
    <property type="entry name" value="Homeodomain-like"/>
    <property type="match status" value="1"/>
</dbReference>
<gene>
    <name evidence="6" type="ORF">D3874_03810</name>
</gene>
<protein>
    <submittedName>
        <fullName evidence="6">TetR/AcrR family transcriptional regulator</fullName>
    </submittedName>
</protein>
<sequence length="195" mass="21585">MAADEVLSRERILEAAEDVLRRFGPQKATVVDVARALNVSHGSVYRHFASKAALRDAVAERWLARVSAPLEAIARDDGPADARLRQWFDRLIEAKHRKVLDDPELFETYHRIAMDAREVVIAHVDHLLDQLTRIIADGAAQGIFKTTDPIATARAVLDATARFHKPAHAGEWRDPGIMAAFDGVWKLVLAGLKAG</sequence>
<keyword evidence="3" id="KW-0804">Transcription</keyword>
<evidence type="ECO:0000256" key="2">
    <source>
        <dbReference type="ARBA" id="ARBA00023125"/>
    </source>
</evidence>
<keyword evidence="2 4" id="KW-0238">DNA-binding</keyword>
<dbReference type="PROSITE" id="PS50977">
    <property type="entry name" value="HTH_TETR_2"/>
    <property type="match status" value="1"/>
</dbReference>
<dbReference type="PRINTS" id="PR00455">
    <property type="entry name" value="HTHTETR"/>
</dbReference>
<evidence type="ECO:0000256" key="4">
    <source>
        <dbReference type="PROSITE-ProRule" id="PRU00335"/>
    </source>
</evidence>
<reference evidence="6 7" key="1">
    <citation type="submission" date="2018-09" db="EMBL/GenBank/DDBJ databases">
        <authorList>
            <person name="Zhu H."/>
        </authorList>
    </citation>
    <scope>NUCLEOTIDE SEQUENCE [LARGE SCALE GENOMIC DNA]</scope>
    <source>
        <strain evidence="6 7">K1W22B-8</strain>
    </source>
</reference>
<organism evidence="6 7">
    <name type="scientific">Oleomonas cavernae</name>
    <dbReference type="NCBI Taxonomy" id="2320859"/>
    <lineage>
        <taxon>Bacteria</taxon>
        <taxon>Pseudomonadati</taxon>
        <taxon>Pseudomonadota</taxon>
        <taxon>Alphaproteobacteria</taxon>
        <taxon>Acetobacterales</taxon>
        <taxon>Acetobacteraceae</taxon>
        <taxon>Oleomonas</taxon>
    </lineage>
</organism>
<evidence type="ECO:0000256" key="3">
    <source>
        <dbReference type="ARBA" id="ARBA00023163"/>
    </source>
</evidence>
<dbReference type="EMBL" id="QYUK01000011">
    <property type="protein sequence ID" value="RJF86267.1"/>
    <property type="molecule type" value="Genomic_DNA"/>
</dbReference>
<accession>A0A418W8C5</accession>
<name>A0A418W8C5_9PROT</name>
<keyword evidence="1" id="KW-0805">Transcription regulation</keyword>
<evidence type="ECO:0000259" key="5">
    <source>
        <dbReference type="PROSITE" id="PS50977"/>
    </source>
</evidence>
<dbReference type="SUPFAM" id="SSF48498">
    <property type="entry name" value="Tetracyclin repressor-like, C-terminal domain"/>
    <property type="match status" value="1"/>
</dbReference>
<dbReference type="InterPro" id="IPR050109">
    <property type="entry name" value="HTH-type_TetR-like_transc_reg"/>
</dbReference>
<feature type="DNA-binding region" description="H-T-H motif" evidence="4">
    <location>
        <begin position="29"/>
        <end position="48"/>
    </location>
</feature>
<evidence type="ECO:0000256" key="1">
    <source>
        <dbReference type="ARBA" id="ARBA00023015"/>
    </source>
</evidence>
<dbReference type="PANTHER" id="PTHR30055">
    <property type="entry name" value="HTH-TYPE TRANSCRIPTIONAL REGULATOR RUTR"/>
    <property type="match status" value="1"/>
</dbReference>
<evidence type="ECO:0000313" key="6">
    <source>
        <dbReference type="EMBL" id="RJF86267.1"/>
    </source>
</evidence>
<dbReference type="PANTHER" id="PTHR30055:SF151">
    <property type="entry name" value="TRANSCRIPTIONAL REGULATORY PROTEIN"/>
    <property type="match status" value="1"/>
</dbReference>